<reference evidence="2 3" key="1">
    <citation type="submission" date="2022-01" db="EMBL/GenBank/DDBJ databases">
        <title>Labilibaculum sp. nov, a marine bacterium isolated from Antarctica.</title>
        <authorList>
            <person name="Dai W."/>
        </authorList>
    </citation>
    <scope>NUCLEOTIDE SEQUENCE [LARGE SCALE GENOMIC DNA]</scope>
    <source>
        <strain evidence="2 3">DW002</strain>
    </source>
</reference>
<dbReference type="EMBL" id="JAKJSC010000013">
    <property type="protein sequence ID" value="MDE5420550.1"/>
    <property type="molecule type" value="Genomic_DNA"/>
</dbReference>
<protein>
    <submittedName>
        <fullName evidence="2">SPOR domain-containing protein</fullName>
    </submittedName>
</protein>
<evidence type="ECO:0000313" key="3">
    <source>
        <dbReference type="Proteomes" id="UP001528920"/>
    </source>
</evidence>
<gene>
    <name evidence="2" type="ORF">L3049_21370</name>
</gene>
<keyword evidence="3" id="KW-1185">Reference proteome</keyword>
<dbReference type="PROSITE" id="PS51257">
    <property type="entry name" value="PROKAR_LIPOPROTEIN"/>
    <property type="match status" value="1"/>
</dbReference>
<dbReference type="InterPro" id="IPR007730">
    <property type="entry name" value="SPOR-like_dom"/>
</dbReference>
<sequence length="142" mass="16278">MKNYIRIVFIASLILSIGVSSCKEEAKTPEKKEVATKVKAKKEVVKATPKPKPAPKKKLEPVIEKVPNKYFLILASFQELKNAERLQEKLTKQGYVAEVHNASNGFHRVSYKAFSDRKLAFQELKSARASEENKENWLYIKR</sequence>
<dbReference type="SUPFAM" id="SSF110997">
    <property type="entry name" value="Sporulation related repeat"/>
    <property type="match status" value="1"/>
</dbReference>
<dbReference type="PROSITE" id="PS51724">
    <property type="entry name" value="SPOR"/>
    <property type="match status" value="1"/>
</dbReference>
<evidence type="ECO:0000313" key="2">
    <source>
        <dbReference type="EMBL" id="MDE5420550.1"/>
    </source>
</evidence>
<name>A0ABT5VYQ5_9BACT</name>
<organism evidence="2 3">
    <name type="scientific">Paralabilibaculum antarcticum</name>
    <dbReference type="NCBI Taxonomy" id="2912572"/>
    <lineage>
        <taxon>Bacteria</taxon>
        <taxon>Pseudomonadati</taxon>
        <taxon>Bacteroidota</taxon>
        <taxon>Bacteroidia</taxon>
        <taxon>Marinilabiliales</taxon>
        <taxon>Marinifilaceae</taxon>
        <taxon>Paralabilibaculum</taxon>
    </lineage>
</organism>
<proteinExistence type="predicted"/>
<accession>A0ABT5VYQ5</accession>
<dbReference type="RefSeq" id="WP_275111880.1">
    <property type="nucleotide sequence ID" value="NZ_JAKJSC010000013.1"/>
</dbReference>
<feature type="domain" description="SPOR" evidence="1">
    <location>
        <begin position="64"/>
        <end position="141"/>
    </location>
</feature>
<dbReference type="Proteomes" id="UP001528920">
    <property type="component" value="Unassembled WGS sequence"/>
</dbReference>
<dbReference type="Pfam" id="PF05036">
    <property type="entry name" value="SPOR"/>
    <property type="match status" value="1"/>
</dbReference>
<evidence type="ECO:0000259" key="1">
    <source>
        <dbReference type="PROSITE" id="PS51724"/>
    </source>
</evidence>
<dbReference type="Gene3D" id="3.30.70.1070">
    <property type="entry name" value="Sporulation related repeat"/>
    <property type="match status" value="1"/>
</dbReference>
<comment type="caution">
    <text evidence="2">The sequence shown here is derived from an EMBL/GenBank/DDBJ whole genome shotgun (WGS) entry which is preliminary data.</text>
</comment>
<dbReference type="InterPro" id="IPR036680">
    <property type="entry name" value="SPOR-like_sf"/>
</dbReference>